<keyword evidence="3" id="KW-1185">Reference proteome</keyword>
<dbReference type="SUPFAM" id="SSF109854">
    <property type="entry name" value="DinB/YfiT-like putative metalloenzymes"/>
    <property type="match status" value="1"/>
</dbReference>
<dbReference type="KEGG" id="nmes:H9L09_10640"/>
<name>A0A7G9RH98_9ACTN</name>
<dbReference type="InterPro" id="IPR024775">
    <property type="entry name" value="DinB-like"/>
</dbReference>
<dbReference type="EMBL" id="CP060713">
    <property type="protein sequence ID" value="QNN54973.1"/>
    <property type="molecule type" value="Genomic_DNA"/>
</dbReference>
<organism evidence="2 3">
    <name type="scientific">Nocardioides mesophilus</name>
    <dbReference type="NCBI Taxonomy" id="433659"/>
    <lineage>
        <taxon>Bacteria</taxon>
        <taxon>Bacillati</taxon>
        <taxon>Actinomycetota</taxon>
        <taxon>Actinomycetes</taxon>
        <taxon>Propionibacteriales</taxon>
        <taxon>Nocardioidaceae</taxon>
        <taxon>Nocardioides</taxon>
    </lineage>
</organism>
<reference evidence="2 3" key="1">
    <citation type="submission" date="2020-08" db="EMBL/GenBank/DDBJ databases">
        <title>Genome sequence of Nocardioides mesophilus KACC 16243T.</title>
        <authorList>
            <person name="Hyun D.-W."/>
            <person name="Bae J.-W."/>
        </authorList>
    </citation>
    <scope>NUCLEOTIDE SEQUENCE [LARGE SCALE GENOMIC DNA]</scope>
    <source>
        <strain evidence="2 3">KACC 16243</strain>
    </source>
</reference>
<accession>A0A7G9RH98</accession>
<dbReference type="AlphaFoldDB" id="A0A7G9RH98"/>
<dbReference type="Proteomes" id="UP000515947">
    <property type="component" value="Chromosome"/>
</dbReference>
<evidence type="ECO:0000313" key="2">
    <source>
        <dbReference type="EMBL" id="QNN54973.1"/>
    </source>
</evidence>
<proteinExistence type="predicted"/>
<dbReference type="InterPro" id="IPR034660">
    <property type="entry name" value="DinB/YfiT-like"/>
</dbReference>
<feature type="domain" description="DinB-like" evidence="1">
    <location>
        <begin position="10"/>
        <end position="170"/>
    </location>
</feature>
<evidence type="ECO:0000313" key="3">
    <source>
        <dbReference type="Proteomes" id="UP000515947"/>
    </source>
</evidence>
<dbReference type="Pfam" id="PF12867">
    <property type="entry name" value="DinB_2"/>
    <property type="match status" value="1"/>
</dbReference>
<gene>
    <name evidence="2" type="ORF">H9L09_10640</name>
</gene>
<sequence length="185" mass="20469">MDWTAEVLDQIETHWQERLRPRLEGLTDAEYFWEPVPGCWSVHRHGESTAPISWGSGEFTWDYGPDPEPTPVTTIAWRLGHLIESFASTNGVYFGGPRVDAETFDYPGTAASALARLDEMYADFTAGVRSLGDAGLAKPQGHRSPPAFAHAPVARVVLYMSVEAFHHGAEVCLLRDLYRKSPAPA</sequence>
<evidence type="ECO:0000259" key="1">
    <source>
        <dbReference type="Pfam" id="PF12867"/>
    </source>
</evidence>
<protein>
    <submittedName>
        <fullName evidence="2">DinB family protein</fullName>
    </submittedName>
</protein>